<dbReference type="RefSeq" id="WP_249774132.1">
    <property type="nucleotide sequence ID" value="NZ_CP097332.1"/>
</dbReference>
<dbReference type="Pfam" id="PF05762">
    <property type="entry name" value="VWA_CoxE"/>
    <property type="match status" value="1"/>
</dbReference>
<dbReference type="PIRSF" id="PIRSF010256">
    <property type="entry name" value="CoxE_vWa"/>
    <property type="match status" value="1"/>
</dbReference>
<proteinExistence type="predicted"/>
<gene>
    <name evidence="1" type="ORF">M6D93_09610</name>
</gene>
<dbReference type="InterPro" id="IPR008912">
    <property type="entry name" value="Uncharacterised_CoxE"/>
</dbReference>
<dbReference type="InterPro" id="IPR011195">
    <property type="entry name" value="UCP010256"/>
</dbReference>
<name>A0ABY4R2U4_9ACTN</name>
<dbReference type="InterPro" id="IPR036465">
    <property type="entry name" value="vWFA_dom_sf"/>
</dbReference>
<dbReference type="PANTHER" id="PTHR39338:SF6">
    <property type="entry name" value="BLL5662 PROTEIN"/>
    <property type="match status" value="1"/>
</dbReference>
<evidence type="ECO:0000313" key="1">
    <source>
        <dbReference type="EMBL" id="UQX90236.1"/>
    </source>
</evidence>
<sequence length="376" mass="41115">MTPDPPLVLRRDVVEVLLTFARTLRAAGVSASQERVQAMIRAVSELDVLDPGDTYWAGRLTLCGGPDDIDRYDAAFALFFGDREAGSARRQRAVATVGRPAPFELDTSAVGADTDESDTVASRASRREVLRSRDLAELSPGEREELRRLFGLLAPRVARRRSRRQAPASRGGVDRAATVRRLLSNGGEPGPLAHRRHRTRPRRLILLIDVSGSMTPYADPLLRFGHAAIRVAPASTEVFTLGTRLTRISRPLRRRDPDEALRAAGLTVPDWSGGTRLGDTLKAFLDRWGQRGMARGAVVVLCSDGWERGDPAELQRQLARLERLAHTVVWVNPHKGKDGFAPVTAGMQAALPHLDVLVAGHTFAALEELVEVIAHA</sequence>
<protein>
    <submittedName>
        <fullName evidence="1">VWA domain-containing protein</fullName>
    </submittedName>
</protein>
<dbReference type="EMBL" id="CP097332">
    <property type="protein sequence ID" value="UQX90236.1"/>
    <property type="molecule type" value="Genomic_DNA"/>
</dbReference>
<reference evidence="1" key="2">
    <citation type="submission" date="2022-05" db="EMBL/GenBank/DDBJ databases">
        <authorList>
            <person name="Kim J.-S."/>
            <person name="Lee K."/>
            <person name="Suh M."/>
            <person name="Eom M."/>
            <person name="Kim J.-S."/>
            <person name="Kim D.-S."/>
            <person name="Ko S.-H."/>
            <person name="Shin Y."/>
            <person name="Lee J.-S."/>
        </authorList>
    </citation>
    <scope>NUCLEOTIDE SEQUENCE</scope>
    <source>
        <strain evidence="1">N237</strain>
    </source>
</reference>
<dbReference type="Gene3D" id="3.40.50.410">
    <property type="entry name" value="von Willebrand factor, type A domain"/>
    <property type="match status" value="1"/>
</dbReference>
<dbReference type="PANTHER" id="PTHR39338">
    <property type="entry name" value="BLL5662 PROTEIN-RELATED"/>
    <property type="match status" value="1"/>
</dbReference>
<dbReference type="SUPFAM" id="SSF53300">
    <property type="entry name" value="vWA-like"/>
    <property type="match status" value="1"/>
</dbReference>
<keyword evidence="2" id="KW-1185">Reference proteome</keyword>
<dbReference type="CDD" id="cd00198">
    <property type="entry name" value="vWFA"/>
    <property type="match status" value="1"/>
</dbReference>
<evidence type="ECO:0000313" key="2">
    <source>
        <dbReference type="Proteomes" id="UP001056336"/>
    </source>
</evidence>
<accession>A0ABY4R2U4</accession>
<organism evidence="1 2">
    <name type="scientific">Jatrophihabitans telluris</name>
    <dbReference type="NCBI Taxonomy" id="2038343"/>
    <lineage>
        <taxon>Bacteria</taxon>
        <taxon>Bacillati</taxon>
        <taxon>Actinomycetota</taxon>
        <taxon>Actinomycetes</taxon>
        <taxon>Jatrophihabitantales</taxon>
        <taxon>Jatrophihabitantaceae</taxon>
        <taxon>Jatrophihabitans</taxon>
    </lineage>
</organism>
<dbReference type="Proteomes" id="UP001056336">
    <property type="component" value="Chromosome"/>
</dbReference>
<reference evidence="1" key="1">
    <citation type="journal article" date="2018" name="Int. J. Syst. Evol. Microbiol.">
        <title>Jatrophihabitans telluris sp. nov., isolated from sediment soil of lava forest wetlands and the emended description of the genus Jatrophihabitans.</title>
        <authorList>
            <person name="Lee K.C."/>
            <person name="Suh M.K."/>
            <person name="Eom M.K."/>
            <person name="Kim K.K."/>
            <person name="Kim J.S."/>
            <person name="Kim D.S."/>
            <person name="Ko S.H."/>
            <person name="Shin Y.K."/>
            <person name="Lee J.S."/>
        </authorList>
    </citation>
    <scope>NUCLEOTIDE SEQUENCE</scope>
    <source>
        <strain evidence="1">N237</strain>
    </source>
</reference>